<accession>A0A840E1N8</accession>
<dbReference type="GO" id="GO:0006508">
    <property type="term" value="P:proteolysis"/>
    <property type="evidence" value="ECO:0007669"/>
    <property type="project" value="InterPro"/>
</dbReference>
<dbReference type="InterPro" id="IPR050452">
    <property type="entry name" value="Metacaspase"/>
</dbReference>
<dbReference type="Proteomes" id="UP000576209">
    <property type="component" value="Unassembled WGS sequence"/>
</dbReference>
<name>A0A840E1N8_9BACT</name>
<reference evidence="3 4" key="1">
    <citation type="submission" date="2020-08" db="EMBL/GenBank/DDBJ databases">
        <title>Genomic Encyclopedia of Type Strains, Phase IV (KMG-IV): sequencing the most valuable type-strain genomes for metagenomic binning, comparative biology and taxonomic classification.</title>
        <authorList>
            <person name="Goeker M."/>
        </authorList>
    </citation>
    <scope>NUCLEOTIDE SEQUENCE [LARGE SCALE GENOMIC DNA]</scope>
    <source>
        <strain evidence="3 4">DSM 105137</strain>
    </source>
</reference>
<feature type="domain" description="DUF7379" evidence="2">
    <location>
        <begin position="826"/>
        <end position="976"/>
    </location>
</feature>
<dbReference type="PANTHER" id="PTHR48104:SF30">
    <property type="entry name" value="METACASPASE-1"/>
    <property type="match status" value="1"/>
</dbReference>
<dbReference type="GO" id="GO:0004197">
    <property type="term" value="F:cysteine-type endopeptidase activity"/>
    <property type="evidence" value="ECO:0007669"/>
    <property type="project" value="InterPro"/>
</dbReference>
<dbReference type="Pfam" id="PF24096">
    <property type="entry name" value="DUF7379"/>
    <property type="match status" value="1"/>
</dbReference>
<dbReference type="Gene3D" id="3.40.50.1820">
    <property type="entry name" value="alpha/beta hydrolase"/>
    <property type="match status" value="1"/>
</dbReference>
<dbReference type="PANTHER" id="PTHR48104">
    <property type="entry name" value="METACASPASE-4"/>
    <property type="match status" value="1"/>
</dbReference>
<evidence type="ECO:0000259" key="2">
    <source>
        <dbReference type="Pfam" id="PF24096"/>
    </source>
</evidence>
<protein>
    <recommendedName>
        <fullName evidence="5">Caspase domain-containing protein</fullName>
    </recommendedName>
</protein>
<keyword evidence="4" id="KW-1185">Reference proteome</keyword>
<dbReference type="InterPro" id="IPR055803">
    <property type="entry name" value="DUF7379"/>
</dbReference>
<dbReference type="InterPro" id="IPR029058">
    <property type="entry name" value="AB_hydrolase_fold"/>
</dbReference>
<dbReference type="InterPro" id="IPR011600">
    <property type="entry name" value="Pept_C14_caspase"/>
</dbReference>
<feature type="domain" description="Peptidase C14 caspase" evidence="1">
    <location>
        <begin position="5"/>
        <end position="232"/>
    </location>
</feature>
<evidence type="ECO:0008006" key="5">
    <source>
        <dbReference type="Google" id="ProtNLM"/>
    </source>
</evidence>
<dbReference type="AlphaFoldDB" id="A0A840E1N8"/>
<evidence type="ECO:0000259" key="1">
    <source>
        <dbReference type="Pfam" id="PF00656"/>
    </source>
</evidence>
<dbReference type="SUPFAM" id="SSF53474">
    <property type="entry name" value="alpha/beta-Hydrolases"/>
    <property type="match status" value="1"/>
</dbReference>
<evidence type="ECO:0000313" key="4">
    <source>
        <dbReference type="Proteomes" id="UP000576209"/>
    </source>
</evidence>
<dbReference type="EMBL" id="JACIFF010000003">
    <property type="protein sequence ID" value="MBB4079131.1"/>
    <property type="molecule type" value="Genomic_DNA"/>
</dbReference>
<comment type="caution">
    <text evidence="3">The sequence shown here is derived from an EMBL/GenBank/DDBJ whole genome shotgun (WGS) entry which is preliminary data.</text>
</comment>
<gene>
    <name evidence="3" type="ORF">GGR28_001748</name>
</gene>
<proteinExistence type="predicted"/>
<sequence length="1094" mass="119338">MATLTALLVGIDRYPAESGVSPLRGCGNDIDHWKDLLLTYFGGDAARIRVLKDESASYSNIVAALANTADEVGPGDRFCFVYAGHGSREPAAGEFARYFPEALQETLVCYDSRLPGGHDLADKELLYLIRDIADRGAEVTVVLDCCHSGSGTRSVTGNGTLIRRAPDRRTPRPLASYLGGKLIAEMGKAGEEYRLPAPRHLLLAACRRNEEARELPNRRGLLSGLVEQAVRETDGRITHADLYRRITVGALNVTASQHPQLETYGGFDGSGGFLGSEATVALAELPAGRAETGEYYVSIGARDGLPDQEPERISFRLSASGKTPVIVRARSVGFDRTVIEKFPGGDEGVAYTARLQSPPRPAAPVHLKVGADWETQLLEGGAGRPSPYYHLSPSGTRAAYSVVEGGGGLRIVRQADDRTLYTVSGAPAEGVVRALLNRLETVMRWEYLVALDATAPIADRDAVELILEVRERGHWVVPPVMNNETVVAIPHTDGRTDFLQFRVSVRNRHPDKPLYCALFFPTDRYHYYFTGFNARVDAGTTVVAWDEVADGSPTRFAASGTPTSLHLLKLFVSERELDVSGMNSPGFTIGETERVSSNKRSVVPGIDPMDSAPAGADWWAQLLRIRVDEQQPAIGAEPLVLLDGQVTVRQRRDTFRAEVAVSSLGQGKRSLSENSRLRELLDGQRGTEVVQFSSGRRGSTNYAVLELRNIHNAGALADNPLELELDLAMEPDDGLQAVAFDGEYLLPIGELSTPASASRSILRIHHLPEPGAGDRRSLTGALKLVFLKYVLRQPGHRLRWVDYSGVTPRRTATDLKARVGKARRILLCIHGIIGDTEGMAAFGQAQVESGQYDLVLTFDYENLSTLLEDTSKTLGDALRQEAGMTPEHELTILAHSMGGLVARHFIECRRGGELVDRLIMAGTPNAGSEIARVTKYRDGAVILLGLAINFGWSFPAAAALSAALKASGKVTKTLEQMLPNSTYLDQLEDAPDPGVDYRVLAGNLDDYLSSRSDVRRLMDKLYRMGGQLFYRNLPNDVAVSIDSIRSVPVRRQPLAEAREVACHHLNYFTEPESTVILEEFLAPNEHALAPNKDI</sequence>
<dbReference type="Pfam" id="PF00656">
    <property type="entry name" value="Peptidase_C14"/>
    <property type="match status" value="1"/>
</dbReference>
<evidence type="ECO:0000313" key="3">
    <source>
        <dbReference type="EMBL" id="MBB4079131.1"/>
    </source>
</evidence>
<dbReference type="GO" id="GO:0005737">
    <property type="term" value="C:cytoplasm"/>
    <property type="evidence" value="ECO:0007669"/>
    <property type="project" value="TreeGrafter"/>
</dbReference>
<dbReference type="RefSeq" id="WP_183495369.1">
    <property type="nucleotide sequence ID" value="NZ_JACIFF010000003.1"/>
</dbReference>
<dbReference type="Gene3D" id="3.40.50.1460">
    <property type="match status" value="1"/>
</dbReference>
<organism evidence="3 4">
    <name type="scientific">Neolewinella aquimaris</name>
    <dbReference type="NCBI Taxonomy" id="1835722"/>
    <lineage>
        <taxon>Bacteria</taxon>
        <taxon>Pseudomonadati</taxon>
        <taxon>Bacteroidota</taxon>
        <taxon>Saprospiria</taxon>
        <taxon>Saprospirales</taxon>
        <taxon>Lewinellaceae</taxon>
        <taxon>Neolewinella</taxon>
    </lineage>
</organism>